<dbReference type="EMBL" id="JAUHHV010000010">
    <property type="protein sequence ID" value="KAK1411469.1"/>
    <property type="molecule type" value="Genomic_DNA"/>
</dbReference>
<protein>
    <submittedName>
        <fullName evidence="2">Uncharacterized protein</fullName>
    </submittedName>
</protein>
<evidence type="ECO:0000256" key="1">
    <source>
        <dbReference type="SAM" id="MobiDB-lite"/>
    </source>
</evidence>
<dbReference type="AlphaFoldDB" id="A0AAD8NJ23"/>
<dbReference type="InterPro" id="IPR012340">
    <property type="entry name" value="NA-bd_OB-fold"/>
</dbReference>
<organism evidence="2 3">
    <name type="scientific">Tagetes erecta</name>
    <name type="common">African marigold</name>
    <dbReference type="NCBI Taxonomy" id="13708"/>
    <lineage>
        <taxon>Eukaryota</taxon>
        <taxon>Viridiplantae</taxon>
        <taxon>Streptophyta</taxon>
        <taxon>Embryophyta</taxon>
        <taxon>Tracheophyta</taxon>
        <taxon>Spermatophyta</taxon>
        <taxon>Magnoliopsida</taxon>
        <taxon>eudicotyledons</taxon>
        <taxon>Gunneridae</taxon>
        <taxon>Pentapetalae</taxon>
        <taxon>asterids</taxon>
        <taxon>campanulids</taxon>
        <taxon>Asterales</taxon>
        <taxon>Asteraceae</taxon>
        <taxon>Asteroideae</taxon>
        <taxon>Heliantheae alliance</taxon>
        <taxon>Tageteae</taxon>
        <taxon>Tagetes</taxon>
    </lineage>
</organism>
<keyword evidence="3" id="KW-1185">Reference proteome</keyword>
<reference evidence="2" key="1">
    <citation type="journal article" date="2023" name="bioRxiv">
        <title>Improved chromosome-level genome assembly for marigold (Tagetes erecta).</title>
        <authorList>
            <person name="Jiang F."/>
            <person name="Yuan L."/>
            <person name="Wang S."/>
            <person name="Wang H."/>
            <person name="Xu D."/>
            <person name="Wang A."/>
            <person name="Fan W."/>
        </authorList>
    </citation>
    <scope>NUCLEOTIDE SEQUENCE</scope>
    <source>
        <strain evidence="2">WSJ</strain>
        <tissue evidence="2">Leaf</tissue>
    </source>
</reference>
<accession>A0AAD8NJ23</accession>
<dbReference type="Gene3D" id="2.40.50.140">
    <property type="entry name" value="Nucleic acid-binding proteins"/>
    <property type="match status" value="1"/>
</dbReference>
<feature type="region of interest" description="Disordered" evidence="1">
    <location>
        <begin position="311"/>
        <end position="357"/>
    </location>
</feature>
<gene>
    <name evidence="2" type="ORF">QVD17_38018</name>
</gene>
<dbReference type="CDD" id="cd04481">
    <property type="entry name" value="RPA1_DBD_B_like"/>
    <property type="match status" value="1"/>
</dbReference>
<dbReference type="Proteomes" id="UP001229421">
    <property type="component" value="Unassembled WGS sequence"/>
</dbReference>
<feature type="compositionally biased region" description="Polar residues" evidence="1">
    <location>
        <begin position="328"/>
        <end position="344"/>
    </location>
</feature>
<dbReference type="SUPFAM" id="SSF50249">
    <property type="entry name" value="Nucleic acid-binding proteins"/>
    <property type="match status" value="1"/>
</dbReference>
<evidence type="ECO:0000313" key="2">
    <source>
        <dbReference type="EMBL" id="KAK1411469.1"/>
    </source>
</evidence>
<sequence length="357" mass="40417">MLELFLSDSIHQHDLSFVCEDLSIDVIGEVQDLQPIRTFLNGEGIFRKQATFKIQDLEGQVMSVTLFVDYAEKFIEYLQKNPEEVRFIVILQFGRTKWFQGNPAVNTSYNVTKLFINEDIEEIISFKRATDDELFLKTEFINIEEVREIKEHVVILETVISFIEDKPWGYFGCTKYYKKVEPVILIDDKPNSPAEVDEPTIYRCTKCLIDVRIPIPSQNATQSFCKGFDWFSIQENYNIISQLNQKVDREQPGQSDSEHVTYLDIASQDTNTLKDVVSITDDNVTSASNTEKSTATSPLVRAKNSAVSSTSSDLKCNLSDAYDVDPPTANSTTKKARSSVSSGQADGLKLLVPKVEK</sequence>
<proteinExistence type="predicted"/>
<comment type="caution">
    <text evidence="2">The sequence shown here is derived from an EMBL/GenBank/DDBJ whole genome shotgun (WGS) entry which is preliminary data.</text>
</comment>
<name>A0AAD8NJ23_TARER</name>
<evidence type="ECO:0000313" key="3">
    <source>
        <dbReference type="Proteomes" id="UP001229421"/>
    </source>
</evidence>